<accession>A0A540KJ43</accession>
<name>A0A540KJ43_MALBA</name>
<feature type="region of interest" description="Disordered" evidence="4">
    <location>
        <begin position="529"/>
        <end position="563"/>
    </location>
</feature>
<sequence length="563" mass="62964">MVHPFELELVTANAKSFLMMNKLRYLKLNNVVLSNGLDYLPNSLRILEWPEFPLKSLPSSFSPEDLLELNLHHSRFKHIKPISSLKTIDLSHSLSLVQTPDFRGIPFLQRLILEGCIQLYEVDSSAGILGRLTLMNLKDCKNLVHLPKSVCGLKSLKILNVCGCSKLEKLPEDLGHIEGLEELDVSGTAIREPPPSIGRLKNLKVLSFRGCKVPSSKPWNITLFPFWPRQSLKVSPNPTSLWLPSLLGLHSLTELDLSHCNLLEGDIPNDLGCMSSLKFLYLSGNPFVSLPKSISQLSKLESLAVGNCHRLKALPDLPSSMSSVEAYNCNSLETSSVDLVKLLTKFTGSQCDFVVPGNEIPKWFNHKSVGDSVNVELYSGWLTDKWMGFALCAVFGEPRPDFILCELCVNGKLLEEKVFLSCWLGSIQAAGNSGHLWLCFLSRHKHFVNEWQNIYTQLEFSFPSLRKRVEVEKCAVRLVYEEDVEVVLKQTFPSQSNVCICEEVVDIPDGDFDKAAAVSVSESDEVAKHNLKHFDDGAGPNQIQSRSGCTDDEEPHPKRSKQH</sequence>
<feature type="domain" description="Disease resistance protein RPS4B/Roq1-like leucine-rich repeats" evidence="6">
    <location>
        <begin position="153"/>
        <end position="341"/>
    </location>
</feature>
<dbReference type="Pfam" id="PF23286">
    <property type="entry name" value="LRR_13"/>
    <property type="match status" value="1"/>
</dbReference>
<keyword evidence="1" id="KW-0433">Leucine-rich repeat</keyword>
<dbReference type="GO" id="GO:0006952">
    <property type="term" value="P:defense response"/>
    <property type="evidence" value="ECO:0007669"/>
    <property type="project" value="InterPro"/>
</dbReference>
<feature type="domain" description="C-JID" evidence="5">
    <location>
        <begin position="355"/>
        <end position="485"/>
    </location>
</feature>
<dbReference type="PANTHER" id="PTHR11017:SF527">
    <property type="entry name" value="TMV RESISTANCE PROTEIN N-LIKE"/>
    <property type="match status" value="1"/>
</dbReference>
<dbReference type="SUPFAM" id="SSF52058">
    <property type="entry name" value="L domain-like"/>
    <property type="match status" value="1"/>
</dbReference>
<keyword evidence="3" id="KW-0611">Plant defense</keyword>
<dbReference type="InterPro" id="IPR044974">
    <property type="entry name" value="Disease_R_plants"/>
</dbReference>
<evidence type="ECO:0000313" key="7">
    <source>
        <dbReference type="EMBL" id="TQD74227.1"/>
    </source>
</evidence>
<protein>
    <submittedName>
        <fullName evidence="7">Uncharacterized protein</fullName>
    </submittedName>
</protein>
<dbReference type="InterPro" id="IPR045344">
    <property type="entry name" value="C-JID"/>
</dbReference>
<proteinExistence type="predicted"/>
<keyword evidence="8" id="KW-1185">Reference proteome</keyword>
<dbReference type="AlphaFoldDB" id="A0A540KJ43"/>
<dbReference type="InterPro" id="IPR058546">
    <property type="entry name" value="RPS4B/Roq1-like_LRR"/>
</dbReference>
<dbReference type="Gene3D" id="3.80.10.10">
    <property type="entry name" value="Ribonuclease Inhibitor"/>
    <property type="match status" value="2"/>
</dbReference>
<organism evidence="7 8">
    <name type="scientific">Malus baccata</name>
    <name type="common">Siberian crab apple</name>
    <name type="synonym">Pyrus baccata</name>
    <dbReference type="NCBI Taxonomy" id="106549"/>
    <lineage>
        <taxon>Eukaryota</taxon>
        <taxon>Viridiplantae</taxon>
        <taxon>Streptophyta</taxon>
        <taxon>Embryophyta</taxon>
        <taxon>Tracheophyta</taxon>
        <taxon>Spermatophyta</taxon>
        <taxon>Magnoliopsida</taxon>
        <taxon>eudicotyledons</taxon>
        <taxon>Gunneridae</taxon>
        <taxon>Pentapetalae</taxon>
        <taxon>rosids</taxon>
        <taxon>fabids</taxon>
        <taxon>Rosales</taxon>
        <taxon>Rosaceae</taxon>
        <taxon>Amygdaloideae</taxon>
        <taxon>Maleae</taxon>
        <taxon>Malus</taxon>
    </lineage>
</organism>
<evidence type="ECO:0000313" key="8">
    <source>
        <dbReference type="Proteomes" id="UP000315295"/>
    </source>
</evidence>
<evidence type="ECO:0000256" key="2">
    <source>
        <dbReference type="ARBA" id="ARBA00022737"/>
    </source>
</evidence>
<reference evidence="7 8" key="1">
    <citation type="journal article" date="2019" name="G3 (Bethesda)">
        <title>Sequencing of a Wild Apple (Malus baccata) Genome Unravels the Differences Between Cultivated and Wild Apple Species Regarding Disease Resistance and Cold Tolerance.</title>
        <authorList>
            <person name="Chen X."/>
        </authorList>
    </citation>
    <scope>NUCLEOTIDE SEQUENCE [LARGE SCALE GENOMIC DNA]</scope>
    <source>
        <strain evidence="8">cv. Shandingzi</strain>
        <tissue evidence="7">Leaves</tissue>
    </source>
</reference>
<dbReference type="PANTHER" id="PTHR11017">
    <property type="entry name" value="LEUCINE-RICH REPEAT-CONTAINING PROTEIN"/>
    <property type="match status" value="1"/>
</dbReference>
<evidence type="ECO:0000256" key="1">
    <source>
        <dbReference type="ARBA" id="ARBA00022614"/>
    </source>
</evidence>
<dbReference type="InterPro" id="IPR001611">
    <property type="entry name" value="Leu-rich_rpt"/>
</dbReference>
<comment type="caution">
    <text evidence="7">The sequence shown here is derived from an EMBL/GenBank/DDBJ whole genome shotgun (WGS) entry which is preliminary data.</text>
</comment>
<dbReference type="STRING" id="106549.A0A540KJ43"/>
<dbReference type="Proteomes" id="UP000315295">
    <property type="component" value="Unassembled WGS sequence"/>
</dbReference>
<keyword evidence="2" id="KW-0677">Repeat</keyword>
<dbReference type="EMBL" id="VIEB01001206">
    <property type="protein sequence ID" value="TQD74227.1"/>
    <property type="molecule type" value="Genomic_DNA"/>
</dbReference>
<dbReference type="InterPro" id="IPR032675">
    <property type="entry name" value="LRR_dom_sf"/>
</dbReference>
<evidence type="ECO:0000256" key="3">
    <source>
        <dbReference type="ARBA" id="ARBA00022821"/>
    </source>
</evidence>
<dbReference type="PROSITE" id="PS51450">
    <property type="entry name" value="LRR"/>
    <property type="match status" value="1"/>
</dbReference>
<evidence type="ECO:0000259" key="5">
    <source>
        <dbReference type="Pfam" id="PF20160"/>
    </source>
</evidence>
<dbReference type="Pfam" id="PF20160">
    <property type="entry name" value="C-JID"/>
    <property type="match status" value="1"/>
</dbReference>
<evidence type="ECO:0000259" key="6">
    <source>
        <dbReference type="Pfam" id="PF23286"/>
    </source>
</evidence>
<evidence type="ECO:0000256" key="4">
    <source>
        <dbReference type="SAM" id="MobiDB-lite"/>
    </source>
</evidence>
<gene>
    <name evidence="7" type="ORF">C1H46_040239</name>
</gene>